<dbReference type="FunFam" id="3.40.50.1000:FF:000023">
    <property type="entry name" value="Phospholipid-transporting ATPase"/>
    <property type="match status" value="1"/>
</dbReference>
<feature type="binding site" evidence="16">
    <location>
        <position position="778"/>
    </location>
    <ligand>
        <name>ATP</name>
        <dbReference type="ChEBI" id="CHEBI:30616"/>
    </ligand>
</feature>
<comment type="catalytic activity">
    <reaction evidence="13 18">
        <text>ATP + H2O + phospholipidSide 1 = ADP + phosphate + phospholipidSide 2.</text>
        <dbReference type="EC" id="7.6.2.1"/>
    </reaction>
</comment>
<gene>
    <name evidence="22" type="ORF">UY3_04645</name>
</gene>
<dbReference type="NCBIfam" id="TIGR01652">
    <property type="entry name" value="ATPase-Plipid"/>
    <property type="match status" value="2"/>
</dbReference>
<feature type="domain" description="P-type ATPase C-terminal" evidence="21">
    <location>
        <begin position="1090"/>
        <end position="1333"/>
    </location>
</feature>
<dbReference type="Pfam" id="PF16209">
    <property type="entry name" value="PhoLip_ATPase_N"/>
    <property type="match status" value="1"/>
</dbReference>
<protein>
    <recommendedName>
        <fullName evidence="18">Phospholipid-transporting ATPase</fullName>
        <ecNumber evidence="18">7.6.2.1</ecNumber>
    </recommendedName>
</protein>
<feature type="binding site" evidence="16">
    <location>
        <position position="1068"/>
    </location>
    <ligand>
        <name>ATP</name>
        <dbReference type="ChEBI" id="CHEBI:30616"/>
    </ligand>
</feature>
<feature type="binding site" evidence="16">
    <location>
        <position position="736"/>
    </location>
    <ligand>
        <name>ATP</name>
        <dbReference type="ChEBI" id="CHEBI:30616"/>
    </ligand>
</feature>
<feature type="region of interest" description="Disordered" evidence="19">
    <location>
        <begin position="657"/>
        <end position="699"/>
    </location>
</feature>
<dbReference type="Pfam" id="PF13246">
    <property type="entry name" value="Cation_ATPase"/>
    <property type="match status" value="1"/>
</dbReference>
<feature type="binding site" evidence="17">
    <location>
        <position position="1068"/>
    </location>
    <ligand>
        <name>Mg(2+)</name>
        <dbReference type="ChEBI" id="CHEBI:18420"/>
    </ligand>
</feature>
<feature type="binding site" evidence="16">
    <location>
        <position position="927"/>
    </location>
    <ligand>
        <name>ATP</name>
        <dbReference type="ChEBI" id="CHEBI:30616"/>
    </ligand>
</feature>
<feature type="transmembrane region" description="Helical" evidence="18">
    <location>
        <begin position="370"/>
        <end position="397"/>
    </location>
</feature>
<feature type="binding site" evidence="16">
    <location>
        <position position="1038"/>
    </location>
    <ligand>
        <name>ATP</name>
        <dbReference type="ChEBI" id="CHEBI:30616"/>
    </ligand>
</feature>
<evidence type="ECO:0000256" key="7">
    <source>
        <dbReference type="ARBA" id="ARBA00022824"/>
    </source>
</evidence>
<feature type="binding site" evidence="16">
    <location>
        <position position="846"/>
    </location>
    <ligand>
        <name>ATP</name>
        <dbReference type="ChEBI" id="CHEBI:30616"/>
    </ligand>
</feature>
<keyword evidence="8 16" id="KW-0067">ATP-binding</keyword>
<evidence type="ECO:0000259" key="20">
    <source>
        <dbReference type="Pfam" id="PF16209"/>
    </source>
</evidence>
<evidence type="ECO:0000259" key="21">
    <source>
        <dbReference type="Pfam" id="PF16212"/>
    </source>
</evidence>
<feature type="binding site" evidence="17">
    <location>
        <position position="447"/>
    </location>
    <ligand>
        <name>Mg(2+)</name>
        <dbReference type="ChEBI" id="CHEBI:18420"/>
    </ligand>
</feature>
<comment type="similarity">
    <text evidence="3 18">Belongs to the cation transport ATPase (P-type) (TC 3.A.3) family. Type IV subfamily.</text>
</comment>
<evidence type="ECO:0000256" key="17">
    <source>
        <dbReference type="PIRSR" id="PIRSR606539-3"/>
    </source>
</evidence>
<feature type="binding site" evidence="17">
    <location>
        <position position="445"/>
    </location>
    <ligand>
        <name>Mg(2+)</name>
        <dbReference type="ChEBI" id="CHEBI:18420"/>
    </ligand>
</feature>
<feature type="domain" description="P-type ATPase N-terminal" evidence="20">
    <location>
        <begin position="71"/>
        <end position="130"/>
    </location>
</feature>
<feature type="binding site" evidence="16">
    <location>
        <position position="445"/>
    </location>
    <ligand>
        <name>ATP</name>
        <dbReference type="ChEBI" id="CHEBI:30616"/>
    </ligand>
</feature>
<evidence type="ECO:0000256" key="2">
    <source>
        <dbReference type="ARBA" id="ARBA00004477"/>
    </source>
</evidence>
<dbReference type="eggNOG" id="KOG0206">
    <property type="taxonomic scope" value="Eukaryota"/>
</dbReference>
<evidence type="ECO:0000256" key="5">
    <source>
        <dbReference type="ARBA" id="ARBA00022723"/>
    </source>
</evidence>
<dbReference type="SUPFAM" id="SSF81653">
    <property type="entry name" value="Calcium ATPase, transduction domain A"/>
    <property type="match status" value="1"/>
</dbReference>
<dbReference type="Gene3D" id="1.20.1110.10">
    <property type="entry name" value="Calcium-transporting ATPase, transmembrane domain"/>
    <property type="match status" value="1"/>
</dbReference>
<evidence type="ECO:0000256" key="13">
    <source>
        <dbReference type="ARBA" id="ARBA00034036"/>
    </source>
</evidence>
<dbReference type="CDD" id="cd02073">
    <property type="entry name" value="P-type_ATPase_APLT_Dnf-like"/>
    <property type="match status" value="1"/>
</dbReference>
<feature type="transmembrane region" description="Helical" evidence="18">
    <location>
        <begin position="105"/>
        <end position="122"/>
    </location>
</feature>
<dbReference type="SFLD" id="SFLDG00002">
    <property type="entry name" value="C1.7:_P-type_atpase_like"/>
    <property type="match status" value="1"/>
</dbReference>
<feature type="region of interest" description="Disordered" evidence="19">
    <location>
        <begin position="1458"/>
        <end position="1477"/>
    </location>
</feature>
<feature type="transmembrane region" description="Helical" evidence="18">
    <location>
        <begin position="1306"/>
        <end position="1325"/>
    </location>
</feature>
<dbReference type="Gene3D" id="3.40.1110.10">
    <property type="entry name" value="Calcium-transporting ATPase, cytoplasmic domain N"/>
    <property type="match status" value="2"/>
</dbReference>
<dbReference type="InterPro" id="IPR032630">
    <property type="entry name" value="P_typ_ATPase_c"/>
</dbReference>
<dbReference type="InterPro" id="IPR044492">
    <property type="entry name" value="P_typ_ATPase_HD_dom"/>
</dbReference>
<evidence type="ECO:0000256" key="6">
    <source>
        <dbReference type="ARBA" id="ARBA00022741"/>
    </source>
</evidence>
<dbReference type="SUPFAM" id="SSF81665">
    <property type="entry name" value="Calcium ATPase, transmembrane domain M"/>
    <property type="match status" value="1"/>
</dbReference>
<dbReference type="InterPro" id="IPR001757">
    <property type="entry name" value="P_typ_ATPase"/>
</dbReference>
<name>M7BR12_CHEMY</name>
<evidence type="ECO:0000256" key="14">
    <source>
        <dbReference type="ARBA" id="ARBA00050913"/>
    </source>
</evidence>
<feature type="transmembrane region" description="Helical" evidence="18">
    <location>
        <begin position="327"/>
        <end position="350"/>
    </location>
</feature>
<dbReference type="EC" id="7.6.2.1" evidence="18"/>
<dbReference type="GO" id="GO:0045332">
    <property type="term" value="P:phospholipid translocation"/>
    <property type="evidence" value="ECO:0007669"/>
    <property type="project" value="TreeGrafter"/>
</dbReference>
<dbReference type="GO" id="GO:0005886">
    <property type="term" value="C:plasma membrane"/>
    <property type="evidence" value="ECO:0007669"/>
    <property type="project" value="TreeGrafter"/>
</dbReference>
<evidence type="ECO:0000256" key="12">
    <source>
        <dbReference type="ARBA" id="ARBA00023136"/>
    </source>
</evidence>
<feature type="binding site" evidence="16">
    <location>
        <position position="802"/>
    </location>
    <ligand>
        <name>ATP</name>
        <dbReference type="ChEBI" id="CHEBI:30616"/>
    </ligand>
</feature>
<evidence type="ECO:0000256" key="4">
    <source>
        <dbReference type="ARBA" id="ARBA00022692"/>
    </source>
</evidence>
<dbReference type="InterPro" id="IPR036412">
    <property type="entry name" value="HAD-like_sf"/>
</dbReference>
<dbReference type="InterPro" id="IPR032631">
    <property type="entry name" value="P-type_ATPase_N"/>
</dbReference>
<dbReference type="GO" id="GO:0140351">
    <property type="term" value="F:glycosylceramide flippase activity"/>
    <property type="evidence" value="ECO:0007669"/>
    <property type="project" value="UniProtKB-ARBA"/>
</dbReference>
<dbReference type="SFLD" id="SFLDS00003">
    <property type="entry name" value="Haloacid_Dehalogenase"/>
    <property type="match status" value="1"/>
</dbReference>
<keyword evidence="11 18" id="KW-1133">Transmembrane helix</keyword>
<feature type="binding site" evidence="16">
    <location>
        <position position="928"/>
    </location>
    <ligand>
        <name>ATP</name>
        <dbReference type="ChEBI" id="CHEBI:30616"/>
    </ligand>
</feature>
<evidence type="ECO:0000256" key="18">
    <source>
        <dbReference type="RuleBase" id="RU362033"/>
    </source>
</evidence>
<dbReference type="GO" id="GO:0000287">
    <property type="term" value="F:magnesium ion binding"/>
    <property type="evidence" value="ECO:0007669"/>
    <property type="project" value="UniProtKB-UniRule"/>
</dbReference>
<dbReference type="PANTHER" id="PTHR24092:SF79">
    <property type="entry name" value="PHOSPHOLIPID-TRANSPORTING ATPASE VB"/>
    <property type="match status" value="1"/>
</dbReference>
<feature type="binding site" evidence="17">
    <location>
        <position position="1064"/>
    </location>
    <ligand>
        <name>Mg(2+)</name>
        <dbReference type="ChEBI" id="CHEBI:18420"/>
    </ligand>
</feature>
<dbReference type="PANTHER" id="PTHR24092">
    <property type="entry name" value="PROBABLE PHOSPHOLIPID-TRANSPORTING ATPASE"/>
    <property type="match status" value="1"/>
</dbReference>
<evidence type="ECO:0000256" key="3">
    <source>
        <dbReference type="ARBA" id="ARBA00008109"/>
    </source>
</evidence>
<dbReference type="GO" id="GO:0005789">
    <property type="term" value="C:endoplasmic reticulum membrane"/>
    <property type="evidence" value="ECO:0007669"/>
    <property type="project" value="UniProtKB-SubCell"/>
</dbReference>
<keyword evidence="4 18" id="KW-0812">Transmembrane</keyword>
<dbReference type="InterPro" id="IPR006539">
    <property type="entry name" value="P-type_ATPase_IV"/>
</dbReference>
<comment type="catalytic activity">
    <reaction evidence="14">
        <text>a beta-D-glucosyl-(1&lt;-&gt;1')-N-acylsphing-4-enine(out) + ATP + H2O = a beta-D-glucosyl-(1&lt;-&gt;1')-N-acylsphing-4-enine(in) + ADP + phosphate + H(+)</text>
        <dbReference type="Rhea" id="RHEA:66036"/>
        <dbReference type="ChEBI" id="CHEBI:15377"/>
        <dbReference type="ChEBI" id="CHEBI:15378"/>
        <dbReference type="ChEBI" id="CHEBI:22801"/>
        <dbReference type="ChEBI" id="CHEBI:30616"/>
        <dbReference type="ChEBI" id="CHEBI:43474"/>
        <dbReference type="ChEBI" id="CHEBI:456216"/>
    </reaction>
    <physiologicalReaction direction="left-to-right" evidence="14">
        <dbReference type="Rhea" id="RHEA:66037"/>
    </physiologicalReaction>
</comment>
<keyword evidence="7" id="KW-0256">Endoplasmic reticulum</keyword>
<feature type="transmembrane region" description="Helical" evidence="18">
    <location>
        <begin position="1201"/>
        <end position="1225"/>
    </location>
</feature>
<feature type="binding site" evidence="16">
    <location>
        <position position="926"/>
    </location>
    <ligand>
        <name>ATP</name>
        <dbReference type="ChEBI" id="CHEBI:30616"/>
    </ligand>
</feature>
<dbReference type="PROSITE" id="PS00154">
    <property type="entry name" value="ATPASE_E1_E2"/>
    <property type="match status" value="1"/>
</dbReference>
<keyword evidence="12 18" id="KW-0472">Membrane</keyword>
<evidence type="ECO:0000256" key="8">
    <source>
        <dbReference type="ARBA" id="ARBA00022840"/>
    </source>
</evidence>
<dbReference type="NCBIfam" id="TIGR01494">
    <property type="entry name" value="ATPase_P-type"/>
    <property type="match status" value="2"/>
</dbReference>
<organism evidence="22 23">
    <name type="scientific">Chelonia mydas</name>
    <name type="common">Green sea-turtle</name>
    <name type="synonym">Chelonia agassizi</name>
    <dbReference type="NCBI Taxonomy" id="8469"/>
    <lineage>
        <taxon>Eukaryota</taxon>
        <taxon>Metazoa</taxon>
        <taxon>Chordata</taxon>
        <taxon>Craniata</taxon>
        <taxon>Vertebrata</taxon>
        <taxon>Euteleostomi</taxon>
        <taxon>Archelosauria</taxon>
        <taxon>Testudinata</taxon>
        <taxon>Testudines</taxon>
        <taxon>Cryptodira</taxon>
        <taxon>Durocryptodira</taxon>
        <taxon>Americhelydia</taxon>
        <taxon>Chelonioidea</taxon>
        <taxon>Cheloniidae</taxon>
        <taxon>Chelonia</taxon>
    </lineage>
</organism>
<evidence type="ECO:0000256" key="1">
    <source>
        <dbReference type="ARBA" id="ARBA00001946"/>
    </source>
</evidence>
<dbReference type="Gene3D" id="2.70.150.10">
    <property type="entry name" value="Calcium-transporting ATPase, cytoplasmic transduction domain A"/>
    <property type="match status" value="1"/>
</dbReference>
<accession>M7BR12</accession>
<keyword evidence="10 18" id="KW-1278">Translocase</keyword>
<dbReference type="GO" id="GO:0005524">
    <property type="term" value="F:ATP binding"/>
    <property type="evidence" value="ECO:0007669"/>
    <property type="project" value="UniProtKB-UniRule"/>
</dbReference>
<evidence type="ECO:0000256" key="10">
    <source>
        <dbReference type="ARBA" id="ARBA00022967"/>
    </source>
</evidence>
<dbReference type="InterPro" id="IPR023298">
    <property type="entry name" value="ATPase_P-typ_TM_dom_sf"/>
</dbReference>
<evidence type="ECO:0000313" key="22">
    <source>
        <dbReference type="EMBL" id="EMP38155.1"/>
    </source>
</evidence>
<feature type="binding site" evidence="16">
    <location>
        <position position="1044"/>
    </location>
    <ligand>
        <name>ATP</name>
        <dbReference type="ChEBI" id="CHEBI:30616"/>
    </ligand>
</feature>
<dbReference type="InterPro" id="IPR023214">
    <property type="entry name" value="HAD_sf"/>
</dbReference>
<keyword evidence="9 17" id="KW-0460">Magnesium</keyword>
<dbReference type="GO" id="GO:1990531">
    <property type="term" value="C:phospholipid-translocating ATPase complex"/>
    <property type="evidence" value="ECO:0007669"/>
    <property type="project" value="UniProtKB-ARBA"/>
</dbReference>
<feature type="transmembrane region" description="Helical" evidence="18">
    <location>
        <begin position="1231"/>
        <end position="1250"/>
    </location>
</feature>
<dbReference type="SFLD" id="SFLDF00027">
    <property type="entry name" value="p-type_atpase"/>
    <property type="match status" value="1"/>
</dbReference>
<feature type="binding site" evidence="16">
    <location>
        <position position="1067"/>
    </location>
    <ligand>
        <name>ATP</name>
        <dbReference type="ChEBI" id="CHEBI:30616"/>
    </ligand>
</feature>
<feature type="binding site" evidence="16">
    <location>
        <position position="447"/>
    </location>
    <ligand>
        <name>ATP</name>
        <dbReference type="ChEBI" id="CHEBI:30616"/>
    </ligand>
</feature>
<comment type="subcellular location">
    <subcellularLocation>
        <location evidence="2">Endoplasmic reticulum membrane</location>
        <topology evidence="2">Multi-pass membrane protein</topology>
    </subcellularLocation>
    <subcellularLocation>
        <location evidence="18">Membrane</location>
        <topology evidence="18">Multi-pass membrane protein</topology>
    </subcellularLocation>
</comment>
<feature type="active site" description="4-aspartylphosphate intermediate" evidence="15">
    <location>
        <position position="445"/>
    </location>
</feature>
<feature type="transmembrane region" description="Helical" evidence="18">
    <location>
        <begin position="1122"/>
        <end position="1141"/>
    </location>
</feature>
<reference evidence="23" key="1">
    <citation type="journal article" date="2013" name="Nat. Genet.">
        <title>The draft genomes of soft-shell turtle and green sea turtle yield insights into the development and evolution of the turtle-specific body plan.</title>
        <authorList>
            <person name="Wang Z."/>
            <person name="Pascual-Anaya J."/>
            <person name="Zadissa A."/>
            <person name="Li W."/>
            <person name="Niimura Y."/>
            <person name="Huang Z."/>
            <person name="Li C."/>
            <person name="White S."/>
            <person name="Xiong Z."/>
            <person name="Fang D."/>
            <person name="Wang B."/>
            <person name="Ming Y."/>
            <person name="Chen Y."/>
            <person name="Zheng Y."/>
            <person name="Kuraku S."/>
            <person name="Pignatelli M."/>
            <person name="Herrero J."/>
            <person name="Beal K."/>
            <person name="Nozawa M."/>
            <person name="Li Q."/>
            <person name="Wang J."/>
            <person name="Zhang H."/>
            <person name="Yu L."/>
            <person name="Shigenobu S."/>
            <person name="Wang J."/>
            <person name="Liu J."/>
            <person name="Flicek P."/>
            <person name="Searle S."/>
            <person name="Wang J."/>
            <person name="Kuratani S."/>
            <person name="Yin Y."/>
            <person name="Aken B."/>
            <person name="Zhang G."/>
            <person name="Irie N."/>
        </authorList>
    </citation>
    <scope>NUCLEOTIDE SEQUENCE [LARGE SCALE GENOMIC DNA]</scope>
</reference>
<keyword evidence="6 16" id="KW-0547">Nucleotide-binding</keyword>
<dbReference type="FunFam" id="3.40.1110.10:FF:000009">
    <property type="entry name" value="Phospholipid-transporting ATPase"/>
    <property type="match status" value="1"/>
</dbReference>
<feature type="transmembrane region" description="Helical" evidence="18">
    <location>
        <begin position="1262"/>
        <end position="1284"/>
    </location>
</feature>
<dbReference type="InterPro" id="IPR018303">
    <property type="entry name" value="ATPase_P-typ_P_site"/>
</dbReference>
<sequence length="1710" mass="193686">MSRKYALGCCSMKIIREKLFFKKACCQHAASDSGTQNEESEKRGKGKKRKKQKENKWVVVSNLPFASCKWKENPNRHYDCNKIKTTKYTLLSFIPKNIFEQFHRFANLYFVAIAALNFVPVVNAFQPAVSVIPICVIMAITAVKDAWEDFRRYQLDKEINNMVCLVYSRKESDYVEKCWKDVRVGDFVQLQCNEIIPADILLLYSSDQNGICHLETANLDGETNLKQRQVVKGFSNQNTPFDPEFFQNTIVCEKPNNDLNKFKGYMEQPDHKRIGFGSESLLLRGCTIRNTEIAIGIVIYAGHETKAMLNNSGPRYKRSKIERRMNIDIFFCVGLLFIMCLIGALGHGIWNGNFSERPPYEVPDVNGNYLSSALAGFYMFLTMIILLQILIPISLYVSIEFVKLGQVFLIHSDIDLYDEDVDLPIQCRALNITEDLGQIQYIFSDKTGTLTENKMVFRRCTVDGNEFSHQENAKRLETHKELDSDDEDWARYQHFALPVIKIEKPDTLKQKNTKPMRRCQSARARFQGHARKKSLGRCDSLQSQVAFSSTIEKDVTPDNKLLMKVRNAALQIESSASFPSAKDTYSSTSVMDFFLALAICNTVVVSTATEPRQRVTVPPLMKPSGISLERIHQLLQRLKLANLGQSFSLTQSSSDLGASVNAKNSKENPAATDSYNKDDISTHTCSNSADGDGRADAMPRKDSIEIGGASLDEVFGSVSEGHLQPEFCYEAESPDEAALVHAARAYSFTLMSRTPEQVTVRLPQGTLLAFDILCTLGFDSVRKRMSVVVRHPFTNEIIVYTKGADCVIMDLLEDPAKADINMGRKLIRIHSKTQKHLDWYAQSGLRTLCIAKKVLSEDDFQKWANFRREAEAAIDNRDELLMDTAQHLETKLTLLGATGIEDRLQDGVPDTIAALCEAGIQIWVLTGDKQETAVNIAYSCKLLDQKDTVFTINTENKETCESLLDLTLEEVRKNSNVERTKRKFFGISLSSSLPASVAPSPNIGLVVDGKTLNIIFQGKLEEKFLELTKYCRSVLCCRATPLQKSMVVKLVRRQLKVMTLSIGDGANDVSMIQAADVGIGISGQEGMQAVMASDFAISRFKHLKKLLLVHGHWCYSRLAKMVIYFFYKNVSYVSLLFWYQFFCGFSGTTMIDYWQMIFFNLFFTSIPPILFGILDKDISAETLLSLPELYKSGQNSETYKLSTFIIAVLDAFYQSLICFFVPYLTYKDSDTDVFTFGTPINTISLFTILLHQALEMKTWTRFHWITMILSVVLYFVFSAIYNAVCVVCNEPTSPYWIMEDQLSDPSFYLVCFLTPVVALLPRYFILAVRGTFRVSPILKAQQLDKLPKEQRDREIQRWRSRKQGIPTTSMVSPSDEVDQTNSNLRVSQFLGQAAVTPHGNNDTQGLSTPEMNHLRDWMLNGEGNSSTRRCAGEETTAANFLARPCPGQNLLDPTRIPSPGPFASQLTSDNAEELTPGSHRRSCNILEMCPLAYEILAVIVRIKSPKEEESSAEKDLGVTVDDKLDMSQQCALVAKKANGILGCISRGVASRSRDVIVPLYSTLVRPHLEYCVQFWAPHYKKDVEKLERVQRRATKMIRGLEHMSYEERLRELGMFSLRKRRMRGDLIAAFNYLKGGSKKDGSRLFSVVADDRTRSNGLKLQWRRFRLDIRKNFFTRRVVKHWNVLPREVVESPSLEVFKVRLEKALAGMI</sequence>
<evidence type="ECO:0000256" key="9">
    <source>
        <dbReference type="ARBA" id="ARBA00022842"/>
    </source>
</evidence>
<comment type="cofactor">
    <cofactor evidence="1 17">
        <name>Mg(2+)</name>
        <dbReference type="ChEBI" id="CHEBI:18420"/>
    </cofactor>
</comment>
<proteinExistence type="inferred from homology"/>
<dbReference type="FunFam" id="2.70.150.10:FF:000022">
    <property type="entry name" value="Phospholipid-transporting ATPase"/>
    <property type="match status" value="1"/>
</dbReference>
<feature type="compositionally biased region" description="Basic residues" evidence="19">
    <location>
        <begin position="44"/>
        <end position="53"/>
    </location>
</feature>
<dbReference type="SUPFAM" id="SSF56784">
    <property type="entry name" value="HAD-like"/>
    <property type="match status" value="1"/>
</dbReference>
<feature type="binding site" evidence="16">
    <location>
        <position position="446"/>
    </location>
    <ligand>
        <name>ATP</name>
        <dbReference type="ChEBI" id="CHEBI:30616"/>
    </ligand>
</feature>
<evidence type="ECO:0000256" key="16">
    <source>
        <dbReference type="PIRSR" id="PIRSR606539-2"/>
    </source>
</evidence>
<dbReference type="STRING" id="8469.M7BR12"/>
<evidence type="ECO:0000256" key="15">
    <source>
        <dbReference type="PIRSR" id="PIRSR606539-1"/>
    </source>
</evidence>
<dbReference type="FunFam" id="3.40.50.1000:FF:000001">
    <property type="entry name" value="Phospholipid-transporting ATPase IC"/>
    <property type="match status" value="1"/>
</dbReference>
<dbReference type="InterPro" id="IPR008250">
    <property type="entry name" value="ATPase_P-typ_transduc_dom_A_sf"/>
</dbReference>
<dbReference type="Gene3D" id="3.40.50.1000">
    <property type="entry name" value="HAD superfamily/HAD-like"/>
    <property type="match status" value="2"/>
</dbReference>
<dbReference type="SUPFAM" id="SSF81660">
    <property type="entry name" value="Metal cation-transporting ATPase, ATP-binding domain N"/>
    <property type="match status" value="1"/>
</dbReference>
<dbReference type="Pfam" id="PF16212">
    <property type="entry name" value="PhoLip_ATPase_C"/>
    <property type="match status" value="1"/>
</dbReference>
<dbReference type="PRINTS" id="PR00119">
    <property type="entry name" value="CATATPASE"/>
</dbReference>
<feature type="region of interest" description="Disordered" evidence="19">
    <location>
        <begin position="34"/>
        <end position="54"/>
    </location>
</feature>
<keyword evidence="5 17" id="KW-0479">Metal-binding</keyword>
<dbReference type="EMBL" id="KB520582">
    <property type="protein sequence ID" value="EMP38155.1"/>
    <property type="molecule type" value="Genomic_DNA"/>
</dbReference>
<evidence type="ECO:0000256" key="11">
    <source>
        <dbReference type="ARBA" id="ARBA00022989"/>
    </source>
</evidence>
<keyword evidence="23" id="KW-1185">Reference proteome</keyword>
<dbReference type="InterPro" id="IPR023299">
    <property type="entry name" value="ATPase_P-typ_cyto_dom_N"/>
</dbReference>
<feature type="transmembrane region" description="Helical" evidence="18">
    <location>
        <begin position="1153"/>
        <end position="1174"/>
    </location>
</feature>
<dbReference type="Proteomes" id="UP000031443">
    <property type="component" value="Unassembled WGS sequence"/>
</dbReference>
<evidence type="ECO:0000313" key="23">
    <source>
        <dbReference type="Proteomes" id="UP000031443"/>
    </source>
</evidence>
<dbReference type="GO" id="GO:0016887">
    <property type="term" value="F:ATP hydrolysis activity"/>
    <property type="evidence" value="ECO:0007669"/>
    <property type="project" value="InterPro"/>
</dbReference>
<evidence type="ECO:0000256" key="19">
    <source>
        <dbReference type="SAM" id="MobiDB-lite"/>
    </source>
</evidence>